<dbReference type="PANTHER" id="PTHR33177:SF74">
    <property type="entry name" value="PROTEIN GL2-INTERACTING REPRESSOR 1"/>
    <property type="match status" value="1"/>
</dbReference>
<organism evidence="3 4">
    <name type="scientific">Sphenostylis stenocarpa</name>
    <dbReference type="NCBI Taxonomy" id="92480"/>
    <lineage>
        <taxon>Eukaryota</taxon>
        <taxon>Viridiplantae</taxon>
        <taxon>Streptophyta</taxon>
        <taxon>Embryophyta</taxon>
        <taxon>Tracheophyta</taxon>
        <taxon>Spermatophyta</taxon>
        <taxon>Magnoliopsida</taxon>
        <taxon>eudicotyledons</taxon>
        <taxon>Gunneridae</taxon>
        <taxon>Pentapetalae</taxon>
        <taxon>rosids</taxon>
        <taxon>fabids</taxon>
        <taxon>Fabales</taxon>
        <taxon>Fabaceae</taxon>
        <taxon>Papilionoideae</taxon>
        <taxon>50 kb inversion clade</taxon>
        <taxon>NPAAA clade</taxon>
        <taxon>indigoferoid/millettioid clade</taxon>
        <taxon>Phaseoleae</taxon>
        <taxon>Sphenostylis</taxon>
    </lineage>
</organism>
<evidence type="ECO:0000313" key="3">
    <source>
        <dbReference type="EMBL" id="CAJ1967205.1"/>
    </source>
</evidence>
<feature type="compositionally biased region" description="Polar residues" evidence="1">
    <location>
        <begin position="31"/>
        <end position="60"/>
    </location>
</feature>
<dbReference type="InterPro" id="IPR056440">
    <property type="entry name" value="Zn-ribbon_GIR1"/>
</dbReference>
<proteinExistence type="predicted"/>
<dbReference type="Gramene" id="rna-AYBTSS11_LOCUS21056">
    <property type="protein sequence ID" value="CAJ1967205.1"/>
    <property type="gene ID" value="gene-AYBTSS11_LOCUS21056"/>
</dbReference>
<dbReference type="InterPro" id="IPR055281">
    <property type="entry name" value="GIR1-2/SIED1"/>
</dbReference>
<dbReference type="Pfam" id="PF24747">
    <property type="entry name" value="Zn-ribbon_GIR1"/>
    <property type="match status" value="1"/>
</dbReference>
<evidence type="ECO:0000259" key="2">
    <source>
        <dbReference type="Pfam" id="PF24747"/>
    </source>
</evidence>
<accession>A0AA86T425</accession>
<dbReference type="Proteomes" id="UP001189624">
    <property type="component" value="Chromosome 7"/>
</dbReference>
<name>A0AA86T425_9FABA</name>
<feature type="domain" description="GIR1-like zinc ribbon" evidence="2">
    <location>
        <begin position="71"/>
        <end position="104"/>
    </location>
</feature>
<dbReference type="AlphaFoldDB" id="A0AA86T425"/>
<dbReference type="EMBL" id="OY731404">
    <property type="protein sequence ID" value="CAJ1967205.1"/>
    <property type="molecule type" value="Genomic_DNA"/>
</dbReference>
<protein>
    <recommendedName>
        <fullName evidence="2">GIR1-like zinc ribbon domain-containing protein</fullName>
    </recommendedName>
</protein>
<reference evidence="3" key="1">
    <citation type="submission" date="2023-10" db="EMBL/GenBank/DDBJ databases">
        <authorList>
            <person name="Domelevo Entfellner J.-B."/>
        </authorList>
    </citation>
    <scope>NUCLEOTIDE SEQUENCE</scope>
</reference>
<feature type="region of interest" description="Disordered" evidence="1">
    <location>
        <begin position="1"/>
        <end position="65"/>
    </location>
</feature>
<dbReference type="PANTHER" id="PTHR33177">
    <property type="entry name" value="PUTATIVE-RELATED"/>
    <property type="match status" value="1"/>
</dbReference>
<evidence type="ECO:0000256" key="1">
    <source>
        <dbReference type="SAM" id="MobiDB-lite"/>
    </source>
</evidence>
<gene>
    <name evidence="3" type="ORF">AYBTSS11_LOCUS21056</name>
</gene>
<evidence type="ECO:0000313" key="4">
    <source>
        <dbReference type="Proteomes" id="UP001189624"/>
    </source>
</evidence>
<keyword evidence="4" id="KW-1185">Reference proteome</keyword>
<sequence length="115" mass="12485">MGDRNGDAPEFGLNLNLPPPRIVDLRPQSPPAQLQAMSPASPPSSCVSIELNQDDSNNNHLGHPNSPEGISLVLVGCPHCLMYVMINEADHKCPKCKNTTLIHFPDDKNPVIRKG</sequence>